<accession>A0A1M7CVJ8</accession>
<keyword evidence="1" id="KW-0805">Transcription regulation</keyword>
<feature type="domain" description="HTH araC/xylS-type" evidence="3">
    <location>
        <begin position="291"/>
        <end position="388"/>
    </location>
</feature>
<gene>
    <name evidence="4" type="ORF">SAMN05660971_01244</name>
</gene>
<reference evidence="4 5" key="1">
    <citation type="submission" date="2016-11" db="EMBL/GenBank/DDBJ databases">
        <authorList>
            <person name="Jaros S."/>
            <person name="Januszkiewicz K."/>
            <person name="Wedrychowicz H."/>
        </authorList>
    </citation>
    <scope>NUCLEOTIDE SEQUENCE [LARGE SCALE GENOMIC DNA]</scope>
    <source>
        <strain evidence="4 5">DSM 4740</strain>
    </source>
</reference>
<dbReference type="PANTHER" id="PTHR47893">
    <property type="entry name" value="REGULATORY PROTEIN PCHR"/>
    <property type="match status" value="1"/>
</dbReference>
<organism evidence="4 5">
    <name type="scientific">Halomonas cupida</name>
    <dbReference type="NCBI Taxonomy" id="44933"/>
    <lineage>
        <taxon>Bacteria</taxon>
        <taxon>Pseudomonadati</taxon>
        <taxon>Pseudomonadota</taxon>
        <taxon>Gammaproteobacteria</taxon>
        <taxon>Oceanospirillales</taxon>
        <taxon>Halomonadaceae</taxon>
        <taxon>Halomonas</taxon>
    </lineage>
</organism>
<dbReference type="Pfam" id="PF12833">
    <property type="entry name" value="HTH_18"/>
    <property type="match status" value="1"/>
</dbReference>
<sequence length="401" mass="44379">MTASGSRPLAGGLPELVADTSNLITVADFLSYGERHGIDYRFAGGINPACFHVGLMAAQGRAAVGHQADARPHHTSRSTHLRQCGADDNQIDQDELFDCHVNSVPCHPRCSQAVLKGRVFEETLTPGWQLTFSDVEVLHAYDSCSTMASPLFVCVVLEGAIQIEIGGHQQRMEAGNALSARLAEEAALRVHQPAEQRLRTLNLALDDDAIHALAQRHGLIEPLRADRPQLHVWPLPGFLAPAIEQALKPQPSHAQRQMMLEALALQMLALGLPQTHSKQGRFSPDERRRLEQVRRHLRDNPAQPYHLKQLAEMASMSPSSLRTKFQRHFGTSVFDYLRECRLQLAHELLRDGHSVQLAAYESGYGHTSNFSTAFRRRFGVCPSTILPHAADQPSGLCRNHA</sequence>
<dbReference type="OrthoDB" id="6670788at2"/>
<dbReference type="PANTHER" id="PTHR47893:SF1">
    <property type="entry name" value="REGULATORY PROTEIN PCHR"/>
    <property type="match status" value="1"/>
</dbReference>
<dbReference type="SUPFAM" id="SSF46689">
    <property type="entry name" value="Homeodomain-like"/>
    <property type="match status" value="2"/>
</dbReference>
<dbReference type="Proteomes" id="UP000184123">
    <property type="component" value="Unassembled WGS sequence"/>
</dbReference>
<dbReference type="InterPro" id="IPR018060">
    <property type="entry name" value="HTH_AraC"/>
</dbReference>
<dbReference type="PROSITE" id="PS01124">
    <property type="entry name" value="HTH_ARAC_FAMILY_2"/>
    <property type="match status" value="1"/>
</dbReference>
<keyword evidence="2" id="KW-0804">Transcription</keyword>
<evidence type="ECO:0000256" key="1">
    <source>
        <dbReference type="ARBA" id="ARBA00023015"/>
    </source>
</evidence>
<evidence type="ECO:0000313" key="5">
    <source>
        <dbReference type="Proteomes" id="UP000184123"/>
    </source>
</evidence>
<evidence type="ECO:0000313" key="4">
    <source>
        <dbReference type="EMBL" id="SHL70859.1"/>
    </source>
</evidence>
<keyword evidence="4" id="KW-0238">DNA-binding</keyword>
<name>A0A1M7CVJ8_9GAMM</name>
<dbReference type="STRING" id="44933.SAMN05660971_01244"/>
<dbReference type="AlphaFoldDB" id="A0A1M7CVJ8"/>
<dbReference type="EMBL" id="FRCA01000002">
    <property type="protein sequence ID" value="SHL70859.1"/>
    <property type="molecule type" value="Genomic_DNA"/>
</dbReference>
<dbReference type="GO" id="GO:0043565">
    <property type="term" value="F:sequence-specific DNA binding"/>
    <property type="evidence" value="ECO:0007669"/>
    <property type="project" value="InterPro"/>
</dbReference>
<dbReference type="InterPro" id="IPR053142">
    <property type="entry name" value="PchR_regulatory_protein"/>
</dbReference>
<dbReference type="InterPro" id="IPR009057">
    <property type="entry name" value="Homeodomain-like_sf"/>
</dbReference>
<evidence type="ECO:0000256" key="2">
    <source>
        <dbReference type="ARBA" id="ARBA00023163"/>
    </source>
</evidence>
<dbReference type="Gene3D" id="1.10.10.60">
    <property type="entry name" value="Homeodomain-like"/>
    <property type="match status" value="1"/>
</dbReference>
<proteinExistence type="predicted"/>
<dbReference type="GO" id="GO:0003700">
    <property type="term" value="F:DNA-binding transcription factor activity"/>
    <property type="evidence" value="ECO:0007669"/>
    <property type="project" value="InterPro"/>
</dbReference>
<dbReference type="RefSeq" id="WP_159438861.1">
    <property type="nucleotide sequence ID" value="NZ_CP094345.1"/>
</dbReference>
<dbReference type="SMART" id="SM00342">
    <property type="entry name" value="HTH_ARAC"/>
    <property type="match status" value="1"/>
</dbReference>
<evidence type="ECO:0000259" key="3">
    <source>
        <dbReference type="PROSITE" id="PS01124"/>
    </source>
</evidence>
<protein>
    <submittedName>
        <fullName evidence="4">AraC-type DNA-binding protein</fullName>
    </submittedName>
</protein>